<evidence type="ECO:0000256" key="2">
    <source>
        <dbReference type="ARBA" id="ARBA00006214"/>
    </source>
</evidence>
<feature type="transmembrane region" description="Helical" evidence="10">
    <location>
        <begin position="223"/>
        <end position="244"/>
    </location>
</feature>
<dbReference type="Pfam" id="PF07884">
    <property type="entry name" value="VKOR"/>
    <property type="match status" value="1"/>
</dbReference>
<evidence type="ECO:0000256" key="8">
    <source>
        <dbReference type="ARBA" id="ARBA00023157"/>
    </source>
</evidence>
<evidence type="ECO:0000256" key="3">
    <source>
        <dbReference type="ARBA" id="ARBA00022692"/>
    </source>
</evidence>
<evidence type="ECO:0000256" key="5">
    <source>
        <dbReference type="ARBA" id="ARBA00022989"/>
    </source>
</evidence>
<reference evidence="12 13" key="1">
    <citation type="submission" date="2016-10" db="EMBL/GenBank/DDBJ databases">
        <authorList>
            <person name="de Groot N.N."/>
        </authorList>
    </citation>
    <scope>NUCLEOTIDE SEQUENCE [LARGE SCALE GENOMIC DNA]</scope>
    <source>
        <strain evidence="12 13">CGMCC 4.3491</strain>
    </source>
</reference>
<dbReference type="OrthoDB" id="9783799at2"/>
<keyword evidence="6" id="KW-0560">Oxidoreductase</keyword>
<gene>
    <name evidence="12" type="ORF">SAMN05216554_2483</name>
</gene>
<feature type="transmembrane region" description="Helical" evidence="10">
    <location>
        <begin position="180"/>
        <end position="202"/>
    </location>
</feature>
<dbReference type="AlphaFoldDB" id="A0A1H3QEP0"/>
<proteinExistence type="inferred from homology"/>
<feature type="transmembrane region" description="Helical" evidence="10">
    <location>
        <begin position="128"/>
        <end position="147"/>
    </location>
</feature>
<keyword evidence="4" id="KW-0874">Quinone</keyword>
<comment type="similarity">
    <text evidence="2">Belongs to the VKOR family.</text>
</comment>
<evidence type="ECO:0000259" key="11">
    <source>
        <dbReference type="SMART" id="SM00756"/>
    </source>
</evidence>
<keyword evidence="13" id="KW-1185">Reference proteome</keyword>
<dbReference type="SMART" id="SM00756">
    <property type="entry name" value="VKc"/>
    <property type="match status" value="1"/>
</dbReference>
<evidence type="ECO:0000256" key="9">
    <source>
        <dbReference type="ARBA" id="ARBA00023284"/>
    </source>
</evidence>
<evidence type="ECO:0000256" key="1">
    <source>
        <dbReference type="ARBA" id="ARBA00004141"/>
    </source>
</evidence>
<sequence length="258" mass="28225">MRGFALYPFGSRAARRAAGPISLLQKFHVVRGLPHPIIACIPRLLAIGLCDNRTVPAETEPYRRPVGLAVFLILAGVVGWYSSFDLTLERIQTLINPDYVPTCNISPLVTCGPNMASWQGSLFGFPNPVIGVAAFVAPIIVGVAILAGARFAKWFWVLFNLGFALGLTFVIWLISQSIFVLGTLCPYCMLVWLVVIPLFLYVTAFNLKEGNFGNGAGSREIAALLYPWVWIVAVLCYLVIVVIAQLRLDAITSIIQSL</sequence>
<dbReference type="GO" id="GO:0016020">
    <property type="term" value="C:membrane"/>
    <property type="evidence" value="ECO:0007669"/>
    <property type="project" value="UniProtKB-SubCell"/>
</dbReference>
<keyword evidence="3 10" id="KW-0812">Transmembrane</keyword>
<keyword evidence="5 10" id="KW-1133">Transmembrane helix</keyword>
<dbReference type="CDD" id="cd12922">
    <property type="entry name" value="VKOR_5"/>
    <property type="match status" value="1"/>
</dbReference>
<feature type="domain" description="Vitamin K epoxide reductase" evidence="11">
    <location>
        <begin position="65"/>
        <end position="206"/>
    </location>
</feature>
<evidence type="ECO:0000313" key="12">
    <source>
        <dbReference type="EMBL" id="SDZ11866.1"/>
    </source>
</evidence>
<accession>A0A1H3QEP0</accession>
<evidence type="ECO:0000256" key="7">
    <source>
        <dbReference type="ARBA" id="ARBA00023136"/>
    </source>
</evidence>
<keyword evidence="7 10" id="KW-0472">Membrane</keyword>
<evidence type="ECO:0000256" key="6">
    <source>
        <dbReference type="ARBA" id="ARBA00023002"/>
    </source>
</evidence>
<dbReference type="EMBL" id="FNPZ01000002">
    <property type="protein sequence ID" value="SDZ11866.1"/>
    <property type="molecule type" value="Genomic_DNA"/>
</dbReference>
<dbReference type="GO" id="GO:0016491">
    <property type="term" value="F:oxidoreductase activity"/>
    <property type="evidence" value="ECO:0007669"/>
    <property type="project" value="UniProtKB-KW"/>
</dbReference>
<name>A0A1H3QEP0_9MICO</name>
<dbReference type="InterPro" id="IPR041714">
    <property type="entry name" value="VKOR_Actinobacteria"/>
</dbReference>
<dbReference type="Proteomes" id="UP000198891">
    <property type="component" value="Unassembled WGS sequence"/>
</dbReference>
<keyword evidence="9" id="KW-0676">Redox-active center</keyword>
<dbReference type="InterPro" id="IPR038354">
    <property type="entry name" value="VKOR_sf"/>
</dbReference>
<feature type="transmembrane region" description="Helical" evidence="10">
    <location>
        <begin position="66"/>
        <end position="84"/>
    </location>
</feature>
<organism evidence="12 13">
    <name type="scientific">Herbiconiux ginsengi</name>
    <dbReference type="NCBI Taxonomy" id="381665"/>
    <lineage>
        <taxon>Bacteria</taxon>
        <taxon>Bacillati</taxon>
        <taxon>Actinomycetota</taxon>
        <taxon>Actinomycetes</taxon>
        <taxon>Micrococcales</taxon>
        <taxon>Microbacteriaceae</taxon>
        <taxon>Herbiconiux</taxon>
    </lineage>
</organism>
<dbReference type="STRING" id="381665.SAMN05216554_2483"/>
<feature type="transmembrane region" description="Helical" evidence="10">
    <location>
        <begin position="154"/>
        <end position="174"/>
    </location>
</feature>
<evidence type="ECO:0000256" key="4">
    <source>
        <dbReference type="ARBA" id="ARBA00022719"/>
    </source>
</evidence>
<evidence type="ECO:0000313" key="13">
    <source>
        <dbReference type="Proteomes" id="UP000198891"/>
    </source>
</evidence>
<dbReference type="GO" id="GO:0048038">
    <property type="term" value="F:quinone binding"/>
    <property type="evidence" value="ECO:0007669"/>
    <property type="project" value="UniProtKB-KW"/>
</dbReference>
<comment type="subcellular location">
    <subcellularLocation>
        <location evidence="1">Membrane</location>
        <topology evidence="1">Multi-pass membrane protein</topology>
    </subcellularLocation>
</comment>
<dbReference type="Gene3D" id="1.20.1440.130">
    <property type="entry name" value="VKOR domain"/>
    <property type="match status" value="1"/>
</dbReference>
<keyword evidence="8" id="KW-1015">Disulfide bond</keyword>
<protein>
    <submittedName>
        <fullName evidence="12">Uncharacterized membrane protein</fullName>
    </submittedName>
</protein>
<dbReference type="InterPro" id="IPR012932">
    <property type="entry name" value="VKOR"/>
</dbReference>
<evidence type="ECO:0000256" key="10">
    <source>
        <dbReference type="SAM" id="Phobius"/>
    </source>
</evidence>